<dbReference type="PANTHER" id="PTHR42850:SF4">
    <property type="entry name" value="ZINC-DEPENDENT ENDOPOLYPHOSPHATASE"/>
    <property type="match status" value="1"/>
</dbReference>
<dbReference type="InterPro" id="IPR004843">
    <property type="entry name" value="Calcineurin-like_PHP"/>
</dbReference>
<dbReference type="Gene3D" id="3.60.21.10">
    <property type="match status" value="1"/>
</dbReference>
<keyword evidence="3" id="KW-1185">Reference proteome</keyword>
<dbReference type="Pfam" id="PF00149">
    <property type="entry name" value="Metallophos"/>
    <property type="match status" value="1"/>
</dbReference>
<evidence type="ECO:0000313" key="3">
    <source>
        <dbReference type="Proteomes" id="UP000602076"/>
    </source>
</evidence>
<dbReference type="GO" id="GO:0016791">
    <property type="term" value="F:phosphatase activity"/>
    <property type="evidence" value="ECO:0007669"/>
    <property type="project" value="TreeGrafter"/>
</dbReference>
<sequence length="239" mass="27318">MRKAFVISDIHGCYEPFMKLLENWNPEMELIILGDVINRGKDSLKVVQQLIKLKGLYREKVKIIKGNHEDMFLDFLDSPVGNGRKFDMVGGGETIISFAGDDAIMKRNIEDIARVVRQRAEREIDFIRNLPLYYAFGEVLFVHAGIDAATKDWRQAPDKDFMWYDMMPVDENKTGLTIVFGHTPTRILHQDRINNDVWVSEDGSYIGIDGGYIFGGQMNAIIIDERGEVLASYFETSNT</sequence>
<dbReference type="CDD" id="cd00144">
    <property type="entry name" value="MPP_PPP_family"/>
    <property type="match status" value="1"/>
</dbReference>
<dbReference type="EMBL" id="JACXSI010000007">
    <property type="protein sequence ID" value="MBD3107481.1"/>
    <property type="molecule type" value="Genomic_DNA"/>
</dbReference>
<comment type="caution">
    <text evidence="2">The sequence shown here is derived from an EMBL/GenBank/DDBJ whole genome shotgun (WGS) entry which is preliminary data.</text>
</comment>
<dbReference type="InterPro" id="IPR006186">
    <property type="entry name" value="Ser/Thr-sp_prot-phosphatase"/>
</dbReference>
<feature type="domain" description="Serine/threonine specific protein phosphatases" evidence="1">
    <location>
        <begin position="64"/>
        <end position="69"/>
    </location>
</feature>
<organism evidence="2 3">
    <name type="scientific">Peribacillus faecalis</name>
    <dbReference type="NCBI Taxonomy" id="2772559"/>
    <lineage>
        <taxon>Bacteria</taxon>
        <taxon>Bacillati</taxon>
        <taxon>Bacillota</taxon>
        <taxon>Bacilli</taxon>
        <taxon>Bacillales</taxon>
        <taxon>Bacillaceae</taxon>
        <taxon>Peribacillus</taxon>
    </lineage>
</organism>
<dbReference type="PANTHER" id="PTHR42850">
    <property type="entry name" value="METALLOPHOSPHOESTERASE"/>
    <property type="match status" value="1"/>
</dbReference>
<dbReference type="InterPro" id="IPR029052">
    <property type="entry name" value="Metallo-depent_PP-like"/>
</dbReference>
<name>A0A927HAI2_9BACI</name>
<evidence type="ECO:0000313" key="2">
    <source>
        <dbReference type="EMBL" id="MBD3107481.1"/>
    </source>
</evidence>
<accession>A0A927HAI2</accession>
<evidence type="ECO:0000259" key="1">
    <source>
        <dbReference type="PROSITE" id="PS00125"/>
    </source>
</evidence>
<dbReference type="Proteomes" id="UP000602076">
    <property type="component" value="Unassembled WGS sequence"/>
</dbReference>
<protein>
    <submittedName>
        <fullName evidence="2">Serine/threonine protein phosphatase</fullName>
    </submittedName>
</protein>
<dbReference type="GO" id="GO:0005737">
    <property type="term" value="C:cytoplasm"/>
    <property type="evidence" value="ECO:0007669"/>
    <property type="project" value="TreeGrafter"/>
</dbReference>
<dbReference type="InterPro" id="IPR050126">
    <property type="entry name" value="Ap4A_hydrolase"/>
</dbReference>
<gene>
    <name evidence="2" type="ORF">IEO70_03810</name>
</gene>
<dbReference type="PROSITE" id="PS00125">
    <property type="entry name" value="SER_THR_PHOSPHATASE"/>
    <property type="match status" value="1"/>
</dbReference>
<proteinExistence type="predicted"/>
<dbReference type="GO" id="GO:0110154">
    <property type="term" value="P:RNA decapping"/>
    <property type="evidence" value="ECO:0007669"/>
    <property type="project" value="TreeGrafter"/>
</dbReference>
<reference evidence="2" key="1">
    <citation type="submission" date="2020-09" db="EMBL/GenBank/DDBJ databases">
        <title>Bacillus faecalis sp. nov., a moderately halophilic bacterium isolated from cow faeces.</title>
        <authorList>
            <person name="Jiang L."/>
            <person name="Lee J."/>
        </authorList>
    </citation>
    <scope>NUCLEOTIDE SEQUENCE</scope>
    <source>
        <strain evidence="2">AGMB 02131</strain>
    </source>
</reference>
<dbReference type="AlphaFoldDB" id="A0A927HAI2"/>
<dbReference type="SUPFAM" id="SSF56300">
    <property type="entry name" value="Metallo-dependent phosphatases"/>
    <property type="match status" value="1"/>
</dbReference>
<dbReference type="RefSeq" id="WP_190997029.1">
    <property type="nucleotide sequence ID" value="NZ_JACXSI010000007.1"/>
</dbReference>
<dbReference type="GO" id="GO:0008803">
    <property type="term" value="F:bis(5'-nucleosyl)-tetraphosphatase (symmetrical) activity"/>
    <property type="evidence" value="ECO:0007669"/>
    <property type="project" value="TreeGrafter"/>
</dbReference>